<dbReference type="VEuPathDB" id="PlasmoDB:PVP01_0001740"/>
<dbReference type="AlphaFoldDB" id="A0A1G4ECB6"/>
<feature type="transmembrane region" description="Helical" evidence="1">
    <location>
        <begin position="232"/>
        <end position="257"/>
    </location>
</feature>
<proteinExistence type="predicted"/>
<dbReference type="InterPro" id="IPR022139">
    <property type="entry name" value="Fam-L/Fam-M-like_plasmodium"/>
</dbReference>
<accession>A0A1G4ECB6</accession>
<keyword evidence="1" id="KW-1133">Transmembrane helix</keyword>
<organism evidence="2 3">
    <name type="scientific">Plasmodium vivax</name>
    <name type="common">malaria parasite P. vivax</name>
    <dbReference type="NCBI Taxonomy" id="5855"/>
    <lineage>
        <taxon>Eukaryota</taxon>
        <taxon>Sar</taxon>
        <taxon>Alveolata</taxon>
        <taxon>Apicomplexa</taxon>
        <taxon>Aconoidasida</taxon>
        <taxon>Haemosporida</taxon>
        <taxon>Plasmodiidae</taxon>
        <taxon>Plasmodium</taxon>
        <taxon>Plasmodium (Plasmodium)</taxon>
    </lineage>
</organism>
<name>A0A1G4ECB6_PLAVI</name>
<evidence type="ECO:0008006" key="4">
    <source>
        <dbReference type="Google" id="ProtNLM"/>
    </source>
</evidence>
<gene>
    <name evidence="2" type="ORF">PVC01_000052700</name>
</gene>
<feature type="transmembrane region" description="Helical" evidence="1">
    <location>
        <begin position="15"/>
        <end position="32"/>
    </location>
</feature>
<dbReference type="Pfam" id="PF12420">
    <property type="entry name" value="DUF3671"/>
    <property type="match status" value="1"/>
</dbReference>
<evidence type="ECO:0000313" key="3">
    <source>
        <dbReference type="Proteomes" id="UP000305196"/>
    </source>
</evidence>
<evidence type="ECO:0000313" key="2">
    <source>
        <dbReference type="EMBL" id="SCA81965.1"/>
    </source>
</evidence>
<protein>
    <recommendedName>
        <fullName evidence="4">Variable surface protein Vir35</fullName>
    </recommendedName>
</protein>
<sequence>MSIFKNTHNKENHRLNFFLNIFTIIILVWIYPSHDDIYTYGRTIEDQNKRGIRLNICFKRYLAEYEGEAEIDKTGLYKNSPYYFENNGTSNYDEYLSIYRNMKNRDSKKLKLYKTAYKHRYSKKKGLSKLDCFYEKKIFDKIDDIGKLAEKLQNNKKLLKKKFYNKFGIRFILFSLVPFFGLIIPLVHYGYFVPNFKCYSDCSDSSHNTSSDGSHNNEDYPKVPINEGTWDAIYIVNSVLYCVTAFIVLSTIIYIFIKFIKYQRLKACRSKMSIKEYCKFCKSLFI</sequence>
<evidence type="ECO:0000256" key="1">
    <source>
        <dbReference type="SAM" id="Phobius"/>
    </source>
</evidence>
<dbReference type="EMBL" id="FLYI01000222">
    <property type="protein sequence ID" value="SCA81965.1"/>
    <property type="molecule type" value="Genomic_DNA"/>
</dbReference>
<feature type="transmembrane region" description="Helical" evidence="1">
    <location>
        <begin position="167"/>
        <end position="187"/>
    </location>
</feature>
<reference evidence="2 3" key="1">
    <citation type="submission" date="2016-07" db="EMBL/GenBank/DDBJ databases">
        <authorList>
            <consortium name="Pathogen Informatics"/>
        </authorList>
    </citation>
    <scope>NUCLEOTIDE SEQUENCE [LARGE SCALE GENOMIC DNA]</scope>
</reference>
<dbReference type="Proteomes" id="UP000305196">
    <property type="component" value="Unassembled WGS sequence"/>
</dbReference>
<keyword evidence="1" id="KW-0472">Membrane</keyword>
<dbReference type="VEuPathDB" id="PlasmoDB:PVPAM_050009100"/>
<keyword evidence="1" id="KW-0812">Transmembrane</keyword>